<reference evidence="1" key="1">
    <citation type="journal article" date="2020" name="Stud. Mycol.">
        <title>101 Dothideomycetes genomes: a test case for predicting lifestyles and emergence of pathogens.</title>
        <authorList>
            <person name="Haridas S."/>
            <person name="Albert R."/>
            <person name="Binder M."/>
            <person name="Bloem J."/>
            <person name="Labutti K."/>
            <person name="Salamov A."/>
            <person name="Andreopoulos B."/>
            <person name="Baker S."/>
            <person name="Barry K."/>
            <person name="Bills G."/>
            <person name="Bluhm B."/>
            <person name="Cannon C."/>
            <person name="Castanera R."/>
            <person name="Culley D."/>
            <person name="Daum C."/>
            <person name="Ezra D."/>
            <person name="Gonzalez J."/>
            <person name="Henrissat B."/>
            <person name="Kuo A."/>
            <person name="Liang C."/>
            <person name="Lipzen A."/>
            <person name="Lutzoni F."/>
            <person name="Magnuson J."/>
            <person name="Mondo S."/>
            <person name="Nolan M."/>
            <person name="Ohm R."/>
            <person name="Pangilinan J."/>
            <person name="Park H.-J."/>
            <person name="Ramirez L."/>
            <person name="Alfaro M."/>
            <person name="Sun H."/>
            <person name="Tritt A."/>
            <person name="Yoshinaga Y."/>
            <person name="Zwiers L.-H."/>
            <person name="Turgeon B."/>
            <person name="Goodwin S."/>
            <person name="Spatafora J."/>
            <person name="Crous P."/>
            <person name="Grigoriev I."/>
        </authorList>
    </citation>
    <scope>NUCLEOTIDE SEQUENCE</scope>
    <source>
        <strain evidence="1">CBS 122367</strain>
    </source>
</reference>
<protein>
    <submittedName>
        <fullName evidence="1">Uncharacterized protein</fullName>
    </submittedName>
</protein>
<dbReference type="Proteomes" id="UP000799291">
    <property type="component" value="Unassembled WGS sequence"/>
</dbReference>
<gene>
    <name evidence="1" type="ORF">K458DRAFT_203562</name>
</gene>
<keyword evidence="2" id="KW-1185">Reference proteome</keyword>
<dbReference type="EMBL" id="MU005576">
    <property type="protein sequence ID" value="KAF2686841.1"/>
    <property type="molecule type" value="Genomic_DNA"/>
</dbReference>
<name>A0A6G1J9E7_9PLEO</name>
<proteinExistence type="predicted"/>
<evidence type="ECO:0000313" key="1">
    <source>
        <dbReference type="EMBL" id="KAF2686841.1"/>
    </source>
</evidence>
<organism evidence="1 2">
    <name type="scientific">Lentithecium fluviatile CBS 122367</name>
    <dbReference type="NCBI Taxonomy" id="1168545"/>
    <lineage>
        <taxon>Eukaryota</taxon>
        <taxon>Fungi</taxon>
        <taxon>Dikarya</taxon>
        <taxon>Ascomycota</taxon>
        <taxon>Pezizomycotina</taxon>
        <taxon>Dothideomycetes</taxon>
        <taxon>Pleosporomycetidae</taxon>
        <taxon>Pleosporales</taxon>
        <taxon>Massarineae</taxon>
        <taxon>Lentitheciaceae</taxon>
        <taxon>Lentithecium</taxon>
    </lineage>
</organism>
<sequence>MPRRLAISCKLRSAIFLVSSRFVTISNQLVVGWNLAASVARVETFLPSPIDAHSSLHGRKKKRTSLKAVW</sequence>
<accession>A0A6G1J9E7</accession>
<dbReference type="AlphaFoldDB" id="A0A6G1J9E7"/>
<evidence type="ECO:0000313" key="2">
    <source>
        <dbReference type="Proteomes" id="UP000799291"/>
    </source>
</evidence>